<proteinExistence type="predicted"/>
<reference evidence="1 2" key="1">
    <citation type="journal article" date="2014" name="Int. J. Syst. Evol. Microbiol.">
        <title>Nocardioides zeae sp. nov., isolated from the stem of Zea mays.</title>
        <authorList>
            <person name="Glaeser S.P."/>
            <person name="McInroy J.A."/>
            <person name="Busse H.J."/>
            <person name="Kampfer P."/>
        </authorList>
    </citation>
    <scope>NUCLEOTIDE SEQUENCE [LARGE SCALE GENOMIC DNA]</scope>
    <source>
        <strain evidence="1 2">JCM 30728</strain>
    </source>
</reference>
<evidence type="ECO:0000313" key="2">
    <source>
        <dbReference type="Proteomes" id="UP000468687"/>
    </source>
</evidence>
<accession>A0A6P0HNS9</accession>
<keyword evidence="2" id="KW-1185">Reference proteome</keyword>
<evidence type="ECO:0000313" key="1">
    <source>
        <dbReference type="EMBL" id="NEN79960.1"/>
    </source>
</evidence>
<dbReference type="AlphaFoldDB" id="A0A6P0HNS9"/>
<name>A0A6P0HNS9_9ACTN</name>
<dbReference type="RefSeq" id="WP_163773508.1">
    <property type="nucleotide sequence ID" value="NZ_JAAGXA010000013.1"/>
</dbReference>
<dbReference type="EMBL" id="JAAGXA010000013">
    <property type="protein sequence ID" value="NEN79960.1"/>
    <property type="molecule type" value="Genomic_DNA"/>
</dbReference>
<protein>
    <submittedName>
        <fullName evidence="1">Uncharacterized protein</fullName>
    </submittedName>
</protein>
<gene>
    <name evidence="1" type="ORF">G3T38_16975</name>
</gene>
<comment type="caution">
    <text evidence="1">The sequence shown here is derived from an EMBL/GenBank/DDBJ whole genome shotgun (WGS) entry which is preliminary data.</text>
</comment>
<sequence length="74" mass="7509">MQVDLAAEGSTLTISSNRAFEALVLASTPSGDGAFLNCDVRPGTTVVHLPITGHGLVLEVVDSRTGAVTGTITV</sequence>
<dbReference type="Proteomes" id="UP000468687">
    <property type="component" value="Unassembled WGS sequence"/>
</dbReference>
<organism evidence="1 2">
    <name type="scientific">Nocardioides zeae</name>
    <dbReference type="NCBI Taxonomy" id="1457234"/>
    <lineage>
        <taxon>Bacteria</taxon>
        <taxon>Bacillati</taxon>
        <taxon>Actinomycetota</taxon>
        <taxon>Actinomycetes</taxon>
        <taxon>Propionibacteriales</taxon>
        <taxon>Nocardioidaceae</taxon>
        <taxon>Nocardioides</taxon>
    </lineage>
</organism>